<dbReference type="CDD" id="cd01857">
    <property type="entry name" value="HSR1_MMR1"/>
    <property type="match status" value="1"/>
</dbReference>
<evidence type="ECO:0000313" key="8">
    <source>
        <dbReference type="Proteomes" id="UP000594454"/>
    </source>
</evidence>
<dbReference type="OMA" id="CDFPVRP"/>
<dbReference type="InParanoid" id="A0A7R8UHI0"/>
<keyword evidence="1" id="KW-0547">Nucleotide-binding</keyword>
<feature type="compositionally biased region" description="Basic residues" evidence="5">
    <location>
        <begin position="1"/>
        <end position="23"/>
    </location>
</feature>
<gene>
    <name evidence="7" type="ORF">HERILL_LOCUS3295</name>
</gene>
<dbReference type="SUPFAM" id="SSF52540">
    <property type="entry name" value="P-loop containing nucleoside triphosphate hydrolases"/>
    <property type="match status" value="1"/>
</dbReference>
<dbReference type="FunCoup" id="A0A7R8UHI0">
    <property type="interactions" value="790"/>
</dbReference>
<feature type="domain" description="G" evidence="6">
    <location>
        <begin position="327"/>
        <end position="381"/>
    </location>
</feature>
<evidence type="ECO:0000259" key="6">
    <source>
        <dbReference type="Pfam" id="PF01926"/>
    </source>
</evidence>
<keyword evidence="8" id="KW-1185">Reference proteome</keyword>
<comment type="function">
    <text evidence="3">Possible regulatory or functional link with the histocompatibility cluster.</text>
</comment>
<reference evidence="7 8" key="1">
    <citation type="submission" date="2020-11" db="EMBL/GenBank/DDBJ databases">
        <authorList>
            <person name="Wallbank WR R."/>
            <person name="Pardo Diaz C."/>
            <person name="Kozak K."/>
            <person name="Martin S."/>
            <person name="Jiggins C."/>
            <person name="Moest M."/>
            <person name="Warren A I."/>
            <person name="Generalovic N T."/>
            <person name="Byers J.R.P. K."/>
            <person name="Montejo-Kovacevich G."/>
            <person name="Yen C E."/>
        </authorList>
    </citation>
    <scope>NUCLEOTIDE SEQUENCE [LARGE SCALE GENOMIC DNA]</scope>
</reference>
<evidence type="ECO:0000256" key="2">
    <source>
        <dbReference type="ARBA" id="ARBA00023134"/>
    </source>
</evidence>
<dbReference type="AlphaFoldDB" id="A0A7R8UHI0"/>
<dbReference type="InterPro" id="IPR027417">
    <property type="entry name" value="P-loop_NTPase"/>
</dbReference>
<dbReference type="InterPro" id="IPR043358">
    <property type="entry name" value="GNL1-like"/>
</dbReference>
<dbReference type="GO" id="GO:0003924">
    <property type="term" value="F:GTPase activity"/>
    <property type="evidence" value="ECO:0007669"/>
    <property type="project" value="InterPro"/>
</dbReference>
<evidence type="ECO:0000256" key="4">
    <source>
        <dbReference type="ARBA" id="ARBA00039902"/>
    </source>
</evidence>
<feature type="compositionally biased region" description="Basic and acidic residues" evidence="5">
    <location>
        <begin position="516"/>
        <end position="529"/>
    </location>
</feature>
<feature type="region of interest" description="Disordered" evidence="5">
    <location>
        <begin position="1"/>
        <end position="50"/>
    </location>
</feature>
<dbReference type="InterPro" id="IPR006073">
    <property type="entry name" value="GTP-bd"/>
</dbReference>
<evidence type="ECO:0000313" key="7">
    <source>
        <dbReference type="EMBL" id="CAD7080122.1"/>
    </source>
</evidence>
<evidence type="ECO:0000256" key="1">
    <source>
        <dbReference type="ARBA" id="ARBA00022741"/>
    </source>
</evidence>
<evidence type="ECO:0000256" key="3">
    <source>
        <dbReference type="ARBA" id="ARBA00037770"/>
    </source>
</evidence>
<name>A0A7R8UHI0_HERIL</name>
<dbReference type="GO" id="GO:0005525">
    <property type="term" value="F:GTP binding"/>
    <property type="evidence" value="ECO:0007669"/>
    <property type="project" value="UniProtKB-KW"/>
</dbReference>
<keyword evidence="2" id="KW-0342">GTP-binding</keyword>
<organism evidence="7 8">
    <name type="scientific">Hermetia illucens</name>
    <name type="common">Black soldier fly</name>
    <dbReference type="NCBI Taxonomy" id="343691"/>
    <lineage>
        <taxon>Eukaryota</taxon>
        <taxon>Metazoa</taxon>
        <taxon>Ecdysozoa</taxon>
        <taxon>Arthropoda</taxon>
        <taxon>Hexapoda</taxon>
        <taxon>Insecta</taxon>
        <taxon>Pterygota</taxon>
        <taxon>Neoptera</taxon>
        <taxon>Endopterygota</taxon>
        <taxon>Diptera</taxon>
        <taxon>Brachycera</taxon>
        <taxon>Stratiomyomorpha</taxon>
        <taxon>Stratiomyidae</taxon>
        <taxon>Hermetiinae</taxon>
        <taxon>Hermetia</taxon>
    </lineage>
</organism>
<proteinExistence type="predicted"/>
<evidence type="ECO:0000256" key="5">
    <source>
        <dbReference type="SAM" id="MobiDB-lite"/>
    </source>
</evidence>
<feature type="region of interest" description="Disordered" evidence="5">
    <location>
        <begin position="509"/>
        <end position="558"/>
    </location>
</feature>
<dbReference type="PANTHER" id="PTHR45709">
    <property type="entry name" value="LARGE SUBUNIT GTPASE 1 HOMOLOG-RELATED"/>
    <property type="match status" value="1"/>
</dbReference>
<dbReference type="PANTHER" id="PTHR45709:SF3">
    <property type="entry name" value="GUANINE NUCLEOTIDE-BINDING PROTEIN-LIKE 1"/>
    <property type="match status" value="1"/>
</dbReference>
<dbReference type="PRINTS" id="PR00326">
    <property type="entry name" value="GTP1OBG"/>
</dbReference>
<dbReference type="Gene3D" id="3.40.50.300">
    <property type="entry name" value="P-loop containing nucleotide triphosphate hydrolases"/>
    <property type="match status" value="1"/>
</dbReference>
<sequence>MPRKVAYSGKKKKEQLMAKRQRKGTQNYLKKFASESDDSDDETPPNPRVEKFHLQPAESHGRGRYALQFFKDSDKEIAQMKQKARDPLVYVDLKDREVTDQPFENFDFPIRPPWNYKMSKEELDRNENRYFTDYLQKLGEQHQEEGKHLGLFELNLESWRQLWRVLEISDIVLIIVDIRSPTYMFPPALFTYIKSTLKKDVVLILNKIDLVRPEVVVAWKHYFLDKYPGISVALFASYQSRKANNMKVTKRGPNVKNNGECALELFKQVKSIVGSELNLTKWEEKIHEDIAASMLEMDAKADQEVVVKPENYQLEEHVRYKNGVLTIGCVGFPNVGKSSIINTLKGHKVVSVSRTPGHTKYFQTIYLTENVRLVDCPGLIFPSSTPRGLQVILGSYPIAQLRVPYESIRFVGERLDLPSVLSIQLPPDYSEWSPLAICDAWALRKGFLRAKTAHPDTYRAANNILQLVLQGRIVLDFFPPEFVESEDTWKTHPDIAEVEKIQNKELDNAGQLVHDYSSHSDNEDNKSESSDESSEEASKPATIPKSGNAFSLLDDESD</sequence>
<dbReference type="OrthoDB" id="391988at2759"/>
<dbReference type="Proteomes" id="UP000594454">
    <property type="component" value="Chromosome 1"/>
</dbReference>
<accession>A0A7R8UHI0</accession>
<protein>
    <recommendedName>
        <fullName evidence="4">Guanine nucleotide-binding protein-like 1</fullName>
    </recommendedName>
</protein>
<dbReference type="EMBL" id="LR899009">
    <property type="protein sequence ID" value="CAD7080122.1"/>
    <property type="molecule type" value="Genomic_DNA"/>
</dbReference>
<dbReference type="Pfam" id="PF01926">
    <property type="entry name" value="MMR_HSR1"/>
    <property type="match status" value="1"/>
</dbReference>